<organism evidence="1 2">
    <name type="scientific">Plastorhodobacter daqingensis</name>
    <dbReference type="NCBI Taxonomy" id="1387281"/>
    <lineage>
        <taxon>Bacteria</taxon>
        <taxon>Pseudomonadati</taxon>
        <taxon>Pseudomonadota</taxon>
        <taxon>Alphaproteobacteria</taxon>
        <taxon>Rhodobacterales</taxon>
        <taxon>Paracoccaceae</taxon>
        <taxon>Plastorhodobacter</taxon>
    </lineage>
</organism>
<accession>A0ABW2ULR6</accession>
<name>A0ABW2ULR6_9RHOB</name>
<proteinExistence type="predicted"/>
<dbReference type="Proteomes" id="UP001596516">
    <property type="component" value="Unassembled WGS sequence"/>
</dbReference>
<reference evidence="2" key="1">
    <citation type="journal article" date="2019" name="Int. J. Syst. Evol. Microbiol.">
        <title>The Global Catalogue of Microorganisms (GCM) 10K type strain sequencing project: providing services to taxonomists for standard genome sequencing and annotation.</title>
        <authorList>
            <consortium name="The Broad Institute Genomics Platform"/>
            <consortium name="The Broad Institute Genome Sequencing Center for Infectious Disease"/>
            <person name="Wu L."/>
            <person name="Ma J."/>
        </authorList>
    </citation>
    <scope>NUCLEOTIDE SEQUENCE [LARGE SCALE GENOMIC DNA]</scope>
    <source>
        <strain evidence="2">CGMCC 1.12750</strain>
    </source>
</reference>
<protein>
    <submittedName>
        <fullName evidence="1">DUF2793 domain-containing protein</fullName>
    </submittedName>
</protein>
<evidence type="ECO:0000313" key="2">
    <source>
        <dbReference type="Proteomes" id="UP001596516"/>
    </source>
</evidence>
<sequence>MTETVQMGLPLVQPAQAQKHVTVNEAFTRLDALAKLVIVSRTVVLPPVAATEGQVWAVPQGAVNDWEGQGGKLALFQNGGWSFVSPRPGWTAWIAAEHMQAVFDGAAWRSGAVALSPARAGSFFRVSEFDHPITAGSSSQTSPVVPAGTMLLAVTARVLAPITGTLTGWQLGNPGALNRFGSGLGLQTGSWARGLLSTPMSFYENTPLVLTATGGSFTGGEVRIALHLFEVGLPSP</sequence>
<evidence type="ECO:0000313" key="1">
    <source>
        <dbReference type="EMBL" id="MFC7704990.1"/>
    </source>
</evidence>
<comment type="caution">
    <text evidence="1">The sequence shown here is derived from an EMBL/GenBank/DDBJ whole genome shotgun (WGS) entry which is preliminary data.</text>
</comment>
<dbReference type="RefSeq" id="WP_377404076.1">
    <property type="nucleotide sequence ID" value="NZ_JBHTFQ010000006.1"/>
</dbReference>
<dbReference type="Pfam" id="PF10983">
    <property type="entry name" value="DUF2793"/>
    <property type="match status" value="1"/>
</dbReference>
<gene>
    <name evidence="1" type="ORF">ACFQXB_12360</name>
</gene>
<keyword evidence="2" id="KW-1185">Reference proteome</keyword>
<dbReference type="EMBL" id="JBHTFQ010000006">
    <property type="protein sequence ID" value="MFC7704990.1"/>
    <property type="molecule type" value="Genomic_DNA"/>
</dbReference>
<dbReference type="InterPro" id="IPR021251">
    <property type="entry name" value="DUF2793"/>
</dbReference>